<dbReference type="InterPro" id="IPR014942">
    <property type="entry name" value="AbiEii"/>
</dbReference>
<dbReference type="Gene3D" id="3.10.450.620">
    <property type="entry name" value="JHP933, nucleotidyltransferase-like core domain"/>
    <property type="match status" value="1"/>
</dbReference>
<protein>
    <recommendedName>
        <fullName evidence="3">Nucleotidyl transferase AbiEii toxin, Type IV TA system</fullName>
    </recommendedName>
</protein>
<dbReference type="Proteomes" id="UP000053030">
    <property type="component" value="Unassembled WGS sequence"/>
</dbReference>
<evidence type="ECO:0000313" key="2">
    <source>
        <dbReference type="Proteomes" id="UP000053030"/>
    </source>
</evidence>
<dbReference type="AlphaFoldDB" id="A0A837ND75"/>
<sequence length="289" mass="32662">MCADSSELAGLTTTVEKELLHYEVLASMAKHGFLKQLTFQGGTCLRMMYGSSRLSEDLDFVGGADFDFDQLAHLRDCLHEDLSQRHNLKVNVTEPNYGKLSNKEAIQVGRWKISIETEPDKKSLPWQKVKLEVATVIAHTQVLRPLVKSYPSVPDAYVSILLNCETLEEIAADKFVALALRRSIKARDVWDIAWLNQRNVQVDAELVRTKFQDYHQPAGFEALSGRLQELPSYMASGDFEQEMRRFLDSSTVANSIEQDGFVDYVTDTVTRMGDQLLREQSGGSSEFKM</sequence>
<name>A0A837ND75_9GAMM</name>
<reference evidence="1 2" key="1">
    <citation type="submission" date="2015-08" db="EMBL/GenBank/DDBJ databases">
        <title>Genome sequencing and assembly of the deep-sea bacterium Idiomarina zobellii.</title>
        <authorList>
            <person name="Mithoefer S.D."/>
            <person name="Rheaume B.A."/>
            <person name="MacLea K.S."/>
        </authorList>
    </citation>
    <scope>NUCLEOTIDE SEQUENCE [LARGE SCALE GENOMIC DNA]</scope>
    <source>
        <strain evidence="1 2">KMM 231</strain>
    </source>
</reference>
<proteinExistence type="predicted"/>
<dbReference type="EMBL" id="LHSG01000015">
    <property type="protein sequence ID" value="KPD22119.1"/>
    <property type="molecule type" value="Genomic_DNA"/>
</dbReference>
<organism evidence="1 2">
    <name type="scientific">Idiomarina zobellii</name>
    <dbReference type="NCBI Taxonomy" id="86103"/>
    <lineage>
        <taxon>Bacteria</taxon>
        <taxon>Pseudomonadati</taxon>
        <taxon>Pseudomonadota</taxon>
        <taxon>Gammaproteobacteria</taxon>
        <taxon>Alteromonadales</taxon>
        <taxon>Idiomarinaceae</taxon>
        <taxon>Idiomarina</taxon>
    </lineage>
</organism>
<evidence type="ECO:0008006" key="3">
    <source>
        <dbReference type="Google" id="ProtNLM"/>
    </source>
</evidence>
<keyword evidence="2" id="KW-1185">Reference proteome</keyword>
<accession>A0A837ND75</accession>
<comment type="caution">
    <text evidence="1">The sequence shown here is derived from an EMBL/GenBank/DDBJ whole genome shotgun (WGS) entry which is preliminary data.</text>
</comment>
<dbReference type="Pfam" id="PF08843">
    <property type="entry name" value="AbiEii"/>
    <property type="match status" value="1"/>
</dbReference>
<gene>
    <name evidence="1" type="ORF">AFK76_11340</name>
</gene>
<evidence type="ECO:0000313" key="1">
    <source>
        <dbReference type="EMBL" id="KPD22119.1"/>
    </source>
</evidence>